<keyword evidence="4" id="KW-1185">Reference proteome</keyword>
<evidence type="ECO:0000256" key="2">
    <source>
        <dbReference type="SAM" id="MobiDB-lite"/>
    </source>
</evidence>
<dbReference type="EMBL" id="CAWYQH010000174">
    <property type="protein sequence ID" value="CAK8697795.1"/>
    <property type="molecule type" value="Genomic_DNA"/>
</dbReference>
<gene>
    <name evidence="3" type="ORF">CVLEPA_LOCUS31295</name>
</gene>
<comment type="caution">
    <text evidence="3">The sequence shown here is derived from an EMBL/GenBank/DDBJ whole genome shotgun (WGS) entry which is preliminary data.</text>
</comment>
<dbReference type="Proteomes" id="UP001642483">
    <property type="component" value="Unassembled WGS sequence"/>
</dbReference>
<sequence>MIKKLISCGLLTTDNKVVCSLKEYNLYRQYLKHLSIQRWNMIYRENKEKERVEKEKLRLSNIEKRRNECLVRKELLFRQHEEDMHRRQKMEERKKLVVESKHRKLLEKYENKKRCHELKIAELKAILEEEKQNRKRNIKLWEDRFARTLKQQQQRLKKIMVKQHEKHKNKHKQMKKGMRVWTDGMNSYPTYTKHKTGIFLQNQLSILGFHDAVVPNDLLDRLWQDEQNSFASQGDATGSWVATPSKHAELACEDIILTGRSFCLIDDLISLTHNIEVIANNIVNNVIKNSSMLLLPLLQVFELQTKTVVPDAKIASLLCDLHLGIFDGVCNEIGSTLNLNSTEIADLRQQFYKTNDKVHVNDAMSSIAADMVDKIIGFTNEKSFTGNHTNAAGVSSITTADFEKSSTSIAQAISSLAEDIVHDVFSAFSNATELDSEESYKRVQLKDLSNTSTFAVNFIKSTLKILEDDFRICSRTEVFDCLAFIIKEISEKVVNDIIQAQQSQHSTSSMDTDASDISVTLNLKISELAAQLVGCLFKDKKYPIYGSTLCEEKMTILIVQIFKALIDIDRLLHNLGNRHKSEVNYKQCENDTTGQFCKELINLNAFFKFPQRNLDNMSDEDVTRISRNLARKILHQEDVQTSHSSGNSMSASVEGGLCQSSNDIFSFQKSSDVLSSIKEQNETNFENTLRSLIAQETTRSPDDPKPVTSSTSFQVVNDALDSLAGQITEKSLGEAINSGSELESVVNAAVSQFVVNSLTQQILKQIQSTSDTSQTNIQVLNDNISSIVKKVIDFQSLDGSTAGNEITTSDLESLLSYTSTTKKLKGLVELSALNVVTSLLDLDLFPKGQTKQSPNSEDFRSPRKIRN</sequence>
<evidence type="ECO:0000256" key="1">
    <source>
        <dbReference type="SAM" id="Coils"/>
    </source>
</evidence>
<accession>A0ABP0H1X5</accession>
<evidence type="ECO:0000313" key="4">
    <source>
        <dbReference type="Proteomes" id="UP001642483"/>
    </source>
</evidence>
<feature type="coiled-coil region" evidence="1">
    <location>
        <begin position="106"/>
        <end position="144"/>
    </location>
</feature>
<keyword evidence="1" id="KW-0175">Coiled coil</keyword>
<reference evidence="3 4" key="1">
    <citation type="submission" date="2024-02" db="EMBL/GenBank/DDBJ databases">
        <authorList>
            <person name="Daric V."/>
            <person name="Darras S."/>
        </authorList>
    </citation>
    <scope>NUCLEOTIDE SEQUENCE [LARGE SCALE GENOMIC DNA]</scope>
</reference>
<evidence type="ECO:0000313" key="3">
    <source>
        <dbReference type="EMBL" id="CAK8697795.1"/>
    </source>
</evidence>
<feature type="region of interest" description="Disordered" evidence="2">
    <location>
        <begin position="847"/>
        <end position="867"/>
    </location>
</feature>
<organism evidence="3 4">
    <name type="scientific">Clavelina lepadiformis</name>
    <name type="common">Light-bulb sea squirt</name>
    <name type="synonym">Ascidia lepadiformis</name>
    <dbReference type="NCBI Taxonomy" id="159417"/>
    <lineage>
        <taxon>Eukaryota</taxon>
        <taxon>Metazoa</taxon>
        <taxon>Chordata</taxon>
        <taxon>Tunicata</taxon>
        <taxon>Ascidiacea</taxon>
        <taxon>Aplousobranchia</taxon>
        <taxon>Clavelinidae</taxon>
        <taxon>Clavelina</taxon>
    </lineage>
</organism>
<evidence type="ECO:0008006" key="5">
    <source>
        <dbReference type="Google" id="ProtNLM"/>
    </source>
</evidence>
<name>A0ABP0H1X5_CLALP</name>
<proteinExistence type="predicted"/>
<protein>
    <recommendedName>
        <fullName evidence="5">Fibrous sheath-interacting protein 2</fullName>
    </recommendedName>
</protein>